<dbReference type="PANTHER" id="PTHR33990:SF1">
    <property type="entry name" value="PROTEIN YJDN"/>
    <property type="match status" value="1"/>
</dbReference>
<dbReference type="AlphaFoldDB" id="A0A941DLS7"/>
<keyword evidence="3" id="KW-1185">Reference proteome</keyword>
<name>A0A941DLS7_9BURK</name>
<reference evidence="2" key="1">
    <citation type="submission" date="2021-04" db="EMBL/GenBank/DDBJ databases">
        <title>novel species isolated from subtropical streams in China.</title>
        <authorList>
            <person name="Lu H."/>
        </authorList>
    </citation>
    <scope>NUCLEOTIDE SEQUENCE</scope>
    <source>
        <strain evidence="2">LFS511W</strain>
    </source>
</reference>
<evidence type="ECO:0000313" key="3">
    <source>
        <dbReference type="Proteomes" id="UP000680067"/>
    </source>
</evidence>
<dbReference type="SUPFAM" id="SSF54593">
    <property type="entry name" value="Glyoxalase/Bleomycin resistance protein/Dihydroxybiphenyl dioxygenase"/>
    <property type="match status" value="1"/>
</dbReference>
<dbReference type="Gene3D" id="3.10.180.10">
    <property type="entry name" value="2,3-Dihydroxybiphenyl 1,2-Dioxygenase, domain 1"/>
    <property type="match status" value="1"/>
</dbReference>
<protein>
    <submittedName>
        <fullName evidence="2">VOC family protein</fullName>
    </submittedName>
</protein>
<feature type="domain" description="PhnB-like" evidence="1">
    <location>
        <begin position="5"/>
        <end position="131"/>
    </location>
</feature>
<dbReference type="Pfam" id="PF06983">
    <property type="entry name" value="3-dmu-9_3-mt"/>
    <property type="match status" value="1"/>
</dbReference>
<gene>
    <name evidence="2" type="ORF">KDM89_08360</name>
</gene>
<sequence>MHLNAYLSFSGNCEAAFAFYVKHLGGEIMEQHRYAGSPMEAQCPPGWGDKIMHMRARVGDMLLMGSDAGGECAPEKLAGFSLSINTSDPAEAERIFAAMSENAVIGMPLAETFWARRFGMLTDQFGVPWMVNCE</sequence>
<evidence type="ECO:0000313" key="2">
    <source>
        <dbReference type="EMBL" id="MBR7782150.1"/>
    </source>
</evidence>
<dbReference type="Proteomes" id="UP000680067">
    <property type="component" value="Unassembled WGS sequence"/>
</dbReference>
<proteinExistence type="predicted"/>
<dbReference type="InterPro" id="IPR029068">
    <property type="entry name" value="Glyas_Bleomycin-R_OHBP_Dase"/>
</dbReference>
<evidence type="ECO:0000259" key="1">
    <source>
        <dbReference type="Pfam" id="PF06983"/>
    </source>
</evidence>
<dbReference type="CDD" id="cd06588">
    <property type="entry name" value="PhnB_like"/>
    <property type="match status" value="1"/>
</dbReference>
<dbReference type="EMBL" id="JAGSPN010000005">
    <property type="protein sequence ID" value="MBR7782150.1"/>
    <property type="molecule type" value="Genomic_DNA"/>
</dbReference>
<dbReference type="InterPro" id="IPR028973">
    <property type="entry name" value="PhnB-like"/>
</dbReference>
<organism evidence="2 3">
    <name type="scientific">Undibacterium luofuense</name>
    <dbReference type="NCBI Taxonomy" id="2828733"/>
    <lineage>
        <taxon>Bacteria</taxon>
        <taxon>Pseudomonadati</taxon>
        <taxon>Pseudomonadota</taxon>
        <taxon>Betaproteobacteria</taxon>
        <taxon>Burkholderiales</taxon>
        <taxon>Oxalobacteraceae</taxon>
        <taxon>Undibacterium</taxon>
    </lineage>
</organism>
<dbReference type="PANTHER" id="PTHR33990">
    <property type="entry name" value="PROTEIN YJDN-RELATED"/>
    <property type="match status" value="1"/>
</dbReference>
<accession>A0A941DLS7</accession>
<dbReference type="RefSeq" id="WP_212687495.1">
    <property type="nucleotide sequence ID" value="NZ_JAGSPN010000005.1"/>
</dbReference>
<comment type="caution">
    <text evidence="2">The sequence shown here is derived from an EMBL/GenBank/DDBJ whole genome shotgun (WGS) entry which is preliminary data.</text>
</comment>